<name>A0A2P2NDP4_RHIMU</name>
<protein>
    <submittedName>
        <fullName evidence="1">Uncharacterized protein</fullName>
    </submittedName>
</protein>
<evidence type="ECO:0000313" key="1">
    <source>
        <dbReference type="EMBL" id="MBX40601.1"/>
    </source>
</evidence>
<sequence>MLQLVFEPLPSSHPDHFQPIFSPATQTHLPNTPTSSLCLHSSFFLQSKLADRLLLL</sequence>
<reference evidence="1" key="1">
    <citation type="submission" date="2018-02" db="EMBL/GenBank/DDBJ databases">
        <title>Rhizophora mucronata_Transcriptome.</title>
        <authorList>
            <person name="Meera S.P."/>
            <person name="Sreeshan A."/>
            <person name="Augustine A."/>
        </authorList>
    </citation>
    <scope>NUCLEOTIDE SEQUENCE</scope>
    <source>
        <tissue evidence="1">Leaf</tissue>
    </source>
</reference>
<dbReference type="AlphaFoldDB" id="A0A2P2NDP4"/>
<proteinExistence type="predicted"/>
<dbReference type="EMBL" id="GGEC01060117">
    <property type="protein sequence ID" value="MBX40601.1"/>
    <property type="molecule type" value="Transcribed_RNA"/>
</dbReference>
<organism evidence="1">
    <name type="scientific">Rhizophora mucronata</name>
    <name type="common">Asiatic mangrove</name>
    <dbReference type="NCBI Taxonomy" id="61149"/>
    <lineage>
        <taxon>Eukaryota</taxon>
        <taxon>Viridiplantae</taxon>
        <taxon>Streptophyta</taxon>
        <taxon>Embryophyta</taxon>
        <taxon>Tracheophyta</taxon>
        <taxon>Spermatophyta</taxon>
        <taxon>Magnoliopsida</taxon>
        <taxon>eudicotyledons</taxon>
        <taxon>Gunneridae</taxon>
        <taxon>Pentapetalae</taxon>
        <taxon>rosids</taxon>
        <taxon>fabids</taxon>
        <taxon>Malpighiales</taxon>
        <taxon>Rhizophoraceae</taxon>
        <taxon>Rhizophora</taxon>
    </lineage>
</organism>
<accession>A0A2P2NDP4</accession>